<reference evidence="2 3" key="1">
    <citation type="journal article" date="2022" name="bioRxiv">
        <title>Genomics of Preaxostyla Flagellates Illuminates Evolutionary Transitions and the Path Towards Mitochondrial Loss.</title>
        <authorList>
            <person name="Novak L.V.F."/>
            <person name="Treitli S.C."/>
            <person name="Pyrih J."/>
            <person name="Halakuc P."/>
            <person name="Pipaliya S.V."/>
            <person name="Vacek V."/>
            <person name="Brzon O."/>
            <person name="Soukal P."/>
            <person name="Eme L."/>
            <person name="Dacks J.B."/>
            <person name="Karnkowska A."/>
            <person name="Elias M."/>
            <person name="Hampl V."/>
        </authorList>
    </citation>
    <scope>NUCLEOTIDE SEQUENCE [LARGE SCALE GENOMIC DNA]</scope>
    <source>
        <strain evidence="2">NAU3</strain>
        <tissue evidence="2">Gut</tissue>
    </source>
</reference>
<protein>
    <submittedName>
        <fullName evidence="2">Uncharacterized protein</fullName>
    </submittedName>
</protein>
<proteinExistence type="predicted"/>
<dbReference type="Proteomes" id="UP001281761">
    <property type="component" value="Unassembled WGS sequence"/>
</dbReference>
<name>A0ABQ9WPT3_9EUKA</name>
<evidence type="ECO:0000313" key="3">
    <source>
        <dbReference type="Proteomes" id="UP001281761"/>
    </source>
</evidence>
<keyword evidence="3" id="KW-1185">Reference proteome</keyword>
<evidence type="ECO:0000256" key="1">
    <source>
        <dbReference type="SAM" id="MobiDB-lite"/>
    </source>
</evidence>
<feature type="compositionally biased region" description="Basic and acidic residues" evidence="1">
    <location>
        <begin position="261"/>
        <end position="284"/>
    </location>
</feature>
<feature type="region of interest" description="Disordered" evidence="1">
    <location>
        <begin position="259"/>
        <end position="295"/>
    </location>
</feature>
<feature type="compositionally biased region" description="Acidic residues" evidence="1">
    <location>
        <begin position="452"/>
        <end position="463"/>
    </location>
</feature>
<organism evidence="2 3">
    <name type="scientific">Blattamonas nauphoetae</name>
    <dbReference type="NCBI Taxonomy" id="2049346"/>
    <lineage>
        <taxon>Eukaryota</taxon>
        <taxon>Metamonada</taxon>
        <taxon>Preaxostyla</taxon>
        <taxon>Oxymonadida</taxon>
        <taxon>Blattamonas</taxon>
    </lineage>
</organism>
<feature type="region of interest" description="Disordered" evidence="1">
    <location>
        <begin position="439"/>
        <end position="513"/>
    </location>
</feature>
<sequence length="513" mass="58373">MGHEITFLRFWRIVVGISKICHEFPKESVLDGMEQRLINGFWAAQKRLKPFLDCLEGDDRAFVDFEEDSFEIRCVEDDALLAQWNQSLLIPWVMKDARVKAQRLLGKCLPSKALQQHERWVLIAGMMVHAPISKSDKDSLKLVVDKIPNDTSREELLSLVNHYSDEMSWNNPAPWTQTLDNIRKGGSLKQSDVIFLRKLFSNPAPELGNTEDLVNEIKLRSDRSTAQETMIALVCGYPRLSADLRDRINPKLHALSEAQQEDFKAKIKAPNHSDEDKFPNHSDEDTSPNHSDEDTSCLLTLVNGGTSLTLNESTKLNKLIASSTLSEEEKKTLYTQVFRTLFSSSDTMLVWNDSGLQISTTRQNITDMFQSFRDKKILESLDPILLKDEMKRIRSRITETQLLLFERLKGNRFSRKDYTGLLCCPNGGQLPYLPALDTLFPDPQSSLTGPDEQLDDDSDDYDPELTVMHPDTPQPLVKQLCSSSYGIPRKNEDDVDDANLPTLRKPAQSEHPH</sequence>
<dbReference type="EMBL" id="JARBJD010000496">
    <property type="protein sequence ID" value="KAK2941496.1"/>
    <property type="molecule type" value="Genomic_DNA"/>
</dbReference>
<accession>A0ABQ9WPT3</accession>
<gene>
    <name evidence="2" type="ORF">BLNAU_23593</name>
</gene>
<evidence type="ECO:0000313" key="2">
    <source>
        <dbReference type="EMBL" id="KAK2941496.1"/>
    </source>
</evidence>
<comment type="caution">
    <text evidence="2">The sequence shown here is derived from an EMBL/GenBank/DDBJ whole genome shotgun (WGS) entry which is preliminary data.</text>
</comment>